<name>A0A1J5GXI7_9BACT</name>
<gene>
    <name evidence="10" type="primary">rplA</name>
    <name evidence="12" type="ORF">AUK42_01020</name>
    <name evidence="15" type="ORF">CO097_05440</name>
    <name evidence="14" type="ORF">COZ07_08165</name>
    <name evidence="13" type="ORF">COZ58_07330</name>
</gene>
<evidence type="ECO:0000256" key="10">
    <source>
        <dbReference type="HAMAP-Rule" id="MF_01318"/>
    </source>
</evidence>
<keyword evidence="8 10" id="KW-0687">Ribonucleoprotein</keyword>
<dbReference type="GO" id="GO:0022625">
    <property type="term" value="C:cytosolic large ribosomal subunit"/>
    <property type="evidence" value="ECO:0007669"/>
    <property type="project" value="TreeGrafter"/>
</dbReference>
<evidence type="ECO:0000256" key="3">
    <source>
        <dbReference type="ARBA" id="ARBA00022555"/>
    </source>
</evidence>
<dbReference type="InterPro" id="IPR028364">
    <property type="entry name" value="Ribosomal_uL1/biogenesis"/>
</dbReference>
<dbReference type="GO" id="GO:0006412">
    <property type="term" value="P:translation"/>
    <property type="evidence" value="ECO:0007669"/>
    <property type="project" value="UniProtKB-UniRule"/>
</dbReference>
<dbReference type="Gene3D" id="3.40.50.790">
    <property type="match status" value="1"/>
</dbReference>
<accession>A0A1J5GXI7</accession>
<organism evidence="12 16">
    <name type="scientific">Candidatus Infernicultor aquiphilus</name>
    <dbReference type="NCBI Taxonomy" id="1805029"/>
    <lineage>
        <taxon>Bacteria</taxon>
        <taxon>Pseudomonadati</taxon>
        <taxon>Atribacterota</taxon>
        <taxon>Candidatus Phoenicimicrobiia</taxon>
        <taxon>Candidatus Pheonicimicrobiales</taxon>
        <taxon>Candidatus Phoenicimicrobiaceae</taxon>
        <taxon>Candidatus Infernicultor</taxon>
    </lineage>
</organism>
<reference evidence="17 18" key="2">
    <citation type="submission" date="2017-09" db="EMBL/GenBank/DDBJ databases">
        <title>Depth-based differentiation of microbial function through sediment-hosted aquifers and enrichment of novel symbionts in the deep terrestrial subsurface.</title>
        <authorList>
            <person name="Probst A.J."/>
            <person name="Ladd B."/>
            <person name="Jarett J.K."/>
            <person name="Geller-Mcgrath D.E."/>
            <person name="Sieber C.M."/>
            <person name="Emerson J.B."/>
            <person name="Anantharaman K."/>
            <person name="Thomas B.C."/>
            <person name="Malmstrom R."/>
            <person name="Stieglmeier M."/>
            <person name="Klingl A."/>
            <person name="Woyke T."/>
            <person name="Ryan C.M."/>
            <person name="Banfield J.F."/>
        </authorList>
    </citation>
    <scope>NUCLEOTIDE SEQUENCE [LARGE SCALE GENOMIC DNA]</scope>
    <source>
        <strain evidence="14">CG_4_10_14_3_um_filter_34_13</strain>
        <strain evidence="15">CG_4_9_14_3_um_filter_33_16</strain>
    </source>
</reference>
<dbReference type="GO" id="GO:0003735">
    <property type="term" value="F:structural constituent of ribosome"/>
    <property type="evidence" value="ECO:0007669"/>
    <property type="project" value="InterPro"/>
</dbReference>
<evidence type="ECO:0000256" key="8">
    <source>
        <dbReference type="ARBA" id="ARBA00023274"/>
    </source>
</evidence>
<dbReference type="PIRSF" id="PIRSF002155">
    <property type="entry name" value="Ribosomal_L1"/>
    <property type="match status" value="1"/>
</dbReference>
<evidence type="ECO:0000256" key="7">
    <source>
        <dbReference type="ARBA" id="ARBA00022980"/>
    </source>
</evidence>
<dbReference type="Proteomes" id="UP000182763">
    <property type="component" value="Unassembled WGS sequence"/>
</dbReference>
<evidence type="ECO:0000256" key="6">
    <source>
        <dbReference type="ARBA" id="ARBA00022884"/>
    </source>
</evidence>
<evidence type="ECO:0000256" key="9">
    <source>
        <dbReference type="ARBA" id="ARBA00035241"/>
    </source>
</evidence>
<accession>A0A2M7PMW8</accession>
<dbReference type="Proteomes" id="UP000231493">
    <property type="component" value="Unassembled WGS sequence"/>
</dbReference>
<dbReference type="GO" id="GO:0006417">
    <property type="term" value="P:regulation of translation"/>
    <property type="evidence" value="ECO:0007669"/>
    <property type="project" value="UniProtKB-KW"/>
</dbReference>
<evidence type="ECO:0000256" key="5">
    <source>
        <dbReference type="ARBA" id="ARBA00022845"/>
    </source>
</evidence>
<dbReference type="InterPro" id="IPR002143">
    <property type="entry name" value="Ribosomal_uL1"/>
</dbReference>
<dbReference type="InterPro" id="IPR023674">
    <property type="entry name" value="Ribosomal_uL1-like"/>
</dbReference>
<dbReference type="NCBIfam" id="TIGR01169">
    <property type="entry name" value="rplA_bact"/>
    <property type="match status" value="1"/>
</dbReference>
<dbReference type="SUPFAM" id="SSF56808">
    <property type="entry name" value="Ribosomal protein L1"/>
    <property type="match status" value="1"/>
</dbReference>
<dbReference type="InterPro" id="IPR005878">
    <property type="entry name" value="Ribosom_uL1_bac-type"/>
</dbReference>
<dbReference type="GO" id="GO:0000049">
    <property type="term" value="F:tRNA binding"/>
    <property type="evidence" value="ECO:0007669"/>
    <property type="project" value="UniProtKB-KW"/>
</dbReference>
<dbReference type="STRING" id="1805029.AUK42_01020"/>
<evidence type="ECO:0000256" key="11">
    <source>
        <dbReference type="RuleBase" id="RU000659"/>
    </source>
</evidence>
<dbReference type="AlphaFoldDB" id="A0A1J5GXI7"/>
<dbReference type="EMBL" id="PFTV01000132">
    <property type="protein sequence ID" value="PJB56342.1"/>
    <property type="molecule type" value="Genomic_DNA"/>
</dbReference>
<evidence type="ECO:0000313" key="15">
    <source>
        <dbReference type="EMBL" id="PJB56342.1"/>
    </source>
</evidence>
<proteinExistence type="inferred from homology"/>
<evidence type="ECO:0000313" key="18">
    <source>
        <dbReference type="Proteomes" id="UP000230646"/>
    </source>
</evidence>
<keyword evidence="3 10" id="KW-0820">tRNA-binding</keyword>
<dbReference type="Proteomes" id="UP000230646">
    <property type="component" value="Unassembled WGS sequence"/>
</dbReference>
<keyword evidence="7 10" id="KW-0689">Ribosomal protein</keyword>
<dbReference type="Gene3D" id="3.30.190.20">
    <property type="match status" value="1"/>
</dbReference>
<dbReference type="EMBL" id="MNYY01000023">
    <property type="protein sequence ID" value="OIP74274.1"/>
    <property type="molecule type" value="Genomic_DNA"/>
</dbReference>
<dbReference type="EMBL" id="PFKO01000303">
    <property type="protein sequence ID" value="PIY31751.1"/>
    <property type="molecule type" value="Genomic_DNA"/>
</dbReference>
<comment type="caution">
    <text evidence="12">The sequence shown here is derived from an EMBL/GenBank/DDBJ whole genome shotgun (WGS) entry which is preliminary data.</text>
</comment>
<evidence type="ECO:0000256" key="1">
    <source>
        <dbReference type="ARBA" id="ARBA00010531"/>
    </source>
</evidence>
<evidence type="ECO:0000256" key="4">
    <source>
        <dbReference type="ARBA" id="ARBA00022730"/>
    </source>
</evidence>
<sequence length="241" mass="26887">MSKKRGKKYLEAIKKYQKDIFYEPEKAFNLVKELHWTKFEESIDIAIKLGIDTRRSDEQVRGAVDLPHGTGKKVKVIVFAQAEKVKEAEEAGADIVGAEDLAERIQKGWTDFDATVATPDMMKIVGKLGKILGPRGLMPNPKIGNVTFDIKNAVKSIKAGKVEYRADKFGIIHAPLGKTNFDEKKLLENFITFVDAIIKAKPSSSKGRYIQSIAISSTMGPGIHLDQQKIGAWMEKQKNIE</sequence>
<keyword evidence="4 10" id="KW-0699">rRNA-binding</keyword>
<evidence type="ECO:0000313" key="17">
    <source>
        <dbReference type="Proteomes" id="UP000228560"/>
    </source>
</evidence>
<dbReference type="RefSeq" id="WP_406608113.1">
    <property type="nucleotide sequence ID" value="NZ_PFKO01000303.1"/>
</dbReference>
<keyword evidence="2 10" id="KW-0678">Repressor</keyword>
<dbReference type="FunFam" id="3.40.50.790:FF:000001">
    <property type="entry name" value="50S ribosomal protein L1"/>
    <property type="match status" value="1"/>
</dbReference>
<dbReference type="InterPro" id="IPR023673">
    <property type="entry name" value="Ribosomal_uL1_CS"/>
</dbReference>
<reference evidence="12 16" key="1">
    <citation type="journal article" date="2016" name="Environ. Microbiol.">
        <title>Genomic resolution of a cold subsurface aquifer community provides metabolic insights for novel microbes adapted to high CO concentrations.</title>
        <authorList>
            <person name="Probst A.J."/>
            <person name="Castelle C.J."/>
            <person name="Singh A."/>
            <person name="Brown C.T."/>
            <person name="Anantharaman K."/>
            <person name="Sharon I."/>
            <person name="Hug L.A."/>
            <person name="Burstein D."/>
            <person name="Emerson J.B."/>
            <person name="Thomas B.C."/>
            <person name="Banfield J.F."/>
        </authorList>
    </citation>
    <scope>NUCLEOTIDE SEQUENCE [LARGE SCALE GENOMIC DNA]</scope>
    <source>
        <strain evidence="12">CG2_30_33_13</strain>
    </source>
</reference>
<evidence type="ECO:0000313" key="13">
    <source>
        <dbReference type="EMBL" id="PIX33532.1"/>
    </source>
</evidence>
<dbReference type="InterPro" id="IPR016095">
    <property type="entry name" value="Ribosomal_uL1_3-a/b-sand"/>
</dbReference>
<comment type="function">
    <text evidence="10">Protein L1 is also a translational repressor protein, it controls the translation of the L11 operon by binding to its mRNA.</text>
</comment>
<comment type="function">
    <text evidence="10">Binds directly to 23S rRNA. The L1 stalk is quite mobile in the ribosome, and is involved in E site tRNA release.</text>
</comment>
<evidence type="ECO:0000313" key="14">
    <source>
        <dbReference type="EMBL" id="PIY31751.1"/>
    </source>
</evidence>
<dbReference type="PANTHER" id="PTHR36427">
    <property type="entry name" value="54S RIBOSOMAL PROTEIN L1, MITOCHONDRIAL"/>
    <property type="match status" value="1"/>
</dbReference>
<dbReference type="PANTHER" id="PTHR36427:SF3">
    <property type="entry name" value="LARGE RIBOSOMAL SUBUNIT PROTEIN UL1M"/>
    <property type="match status" value="1"/>
</dbReference>
<dbReference type="PROSITE" id="PS01199">
    <property type="entry name" value="RIBOSOMAL_L1"/>
    <property type="match status" value="1"/>
</dbReference>
<comment type="similarity">
    <text evidence="1 10 11">Belongs to the universal ribosomal protein uL1 family.</text>
</comment>
<dbReference type="HAMAP" id="MF_01318_B">
    <property type="entry name" value="Ribosomal_uL1_B"/>
    <property type="match status" value="1"/>
</dbReference>
<accession>A0A2M7K5W9</accession>
<accession>A0A2M8CBA4</accession>
<evidence type="ECO:0000256" key="2">
    <source>
        <dbReference type="ARBA" id="ARBA00022491"/>
    </source>
</evidence>
<dbReference type="Proteomes" id="UP000228560">
    <property type="component" value="Unassembled WGS sequence"/>
</dbReference>
<evidence type="ECO:0000313" key="16">
    <source>
        <dbReference type="Proteomes" id="UP000182763"/>
    </source>
</evidence>
<reference evidence="13" key="3">
    <citation type="submission" date="2017-09" db="EMBL/GenBank/DDBJ databases">
        <title>Depth-based differentiation of microbial function through sediment-hosted aquifers and enrichment of novel symbionts in the deep terrestrial subsurface.</title>
        <authorList>
            <person name="Probst A.J."/>
            <person name="Ladd B."/>
            <person name="Jarett J.K."/>
            <person name="Geller-Mcgrath D.E."/>
            <person name="Sieber C.M.K."/>
            <person name="Emerson J.B."/>
            <person name="Anantharaman K."/>
            <person name="Thomas B.C."/>
            <person name="Malmstrom R."/>
            <person name="Stieglmeier M."/>
            <person name="Klingl A."/>
            <person name="Woyke T."/>
            <person name="Ryan C.M."/>
            <person name="Banfield J.F."/>
        </authorList>
    </citation>
    <scope>NUCLEOTIDE SEQUENCE</scope>
    <source>
        <strain evidence="13">CG_4_8_14_3_um_filter_34_18</strain>
    </source>
</reference>
<keyword evidence="5 10" id="KW-0810">Translation regulation</keyword>
<dbReference type="GO" id="GO:0019843">
    <property type="term" value="F:rRNA binding"/>
    <property type="evidence" value="ECO:0007669"/>
    <property type="project" value="UniProtKB-UniRule"/>
</dbReference>
<keyword evidence="6 10" id="KW-0694">RNA-binding</keyword>
<comment type="subunit">
    <text evidence="10">Part of the 50S ribosomal subunit.</text>
</comment>
<dbReference type="EMBL" id="PFIP01000148">
    <property type="protein sequence ID" value="PIX33532.1"/>
    <property type="molecule type" value="Genomic_DNA"/>
</dbReference>
<evidence type="ECO:0000313" key="12">
    <source>
        <dbReference type="EMBL" id="OIP74274.1"/>
    </source>
</evidence>
<dbReference type="CDD" id="cd00403">
    <property type="entry name" value="Ribosomal_L1"/>
    <property type="match status" value="1"/>
</dbReference>
<dbReference type="Pfam" id="PF00687">
    <property type="entry name" value="Ribosomal_L1"/>
    <property type="match status" value="1"/>
</dbReference>
<protein>
    <recommendedName>
        <fullName evidence="9 10">Large ribosomal subunit protein uL1</fullName>
    </recommendedName>
</protein>